<evidence type="ECO:0008006" key="9">
    <source>
        <dbReference type="Google" id="ProtNLM"/>
    </source>
</evidence>
<organism evidence="7 8">
    <name type="scientific">Dichanthelium oligosanthes</name>
    <dbReference type="NCBI Taxonomy" id="888268"/>
    <lineage>
        <taxon>Eukaryota</taxon>
        <taxon>Viridiplantae</taxon>
        <taxon>Streptophyta</taxon>
        <taxon>Embryophyta</taxon>
        <taxon>Tracheophyta</taxon>
        <taxon>Spermatophyta</taxon>
        <taxon>Magnoliopsida</taxon>
        <taxon>Liliopsida</taxon>
        <taxon>Poales</taxon>
        <taxon>Poaceae</taxon>
        <taxon>PACMAD clade</taxon>
        <taxon>Panicoideae</taxon>
        <taxon>Panicodae</taxon>
        <taxon>Paniceae</taxon>
        <taxon>Dichantheliinae</taxon>
        <taxon>Dichanthelium</taxon>
    </lineage>
</organism>
<dbReference type="InterPro" id="IPR019786">
    <property type="entry name" value="Zinc_finger_PHD-type_CS"/>
</dbReference>
<sequence length="470" mass="52926">MRQAARGKAMMKREAGANASTGSASVTAIYLISILGQSKLLRLRFWWKRSQLFSTEEMTLKSSRCSDEIYREPLLRRKKEFRSSVIKIVDSSLNSSLLPADSICSIPASEDDSSLNKRWKMDEEYDPLLTNENMRESATRNFTTTGYISSPVHNADGKSRMVPSSVQIPAGSDSNVNNGQPSSASSVPTYISQRTKDAWECSLPDTNAAKPVTELTSARDLCISILKGQIFPTKGSEISRTSSTIDSDDNQISPLFECMGCGLMEDPSKMLICDRCEGAFHLLCCNPRVKKIPEEEWYCLVCKRKKPKRKRGKFTTPKGELCKDIQRPRRGLGPIRDMLVDAESYESDVRIGSKFQADVPEWSGPILRYAHLPLTKFILISIVNAMVCFQQFKDKKTNVGNWIQCREVLDTGVVCGKWRRAPLFVVQSSDWDCSCSVVWDPIHADCAVPQELETNEVREQLKYINKVYSF</sequence>
<name>A0A1E5VAX2_9POAL</name>
<keyword evidence="8" id="KW-1185">Reference proteome</keyword>
<protein>
    <recommendedName>
        <fullName evidence="9">PHD-type domain-containing protein</fullName>
    </recommendedName>
</protein>
<dbReference type="Gene3D" id="2.30.30.1150">
    <property type="match status" value="1"/>
</dbReference>
<evidence type="ECO:0000313" key="8">
    <source>
        <dbReference type="Proteomes" id="UP000095767"/>
    </source>
</evidence>
<dbReference type="GO" id="GO:0008270">
    <property type="term" value="F:zinc ion binding"/>
    <property type="evidence" value="ECO:0007669"/>
    <property type="project" value="UniProtKB-KW"/>
</dbReference>
<keyword evidence="3" id="KW-0862">Zinc</keyword>
<dbReference type="PROSITE" id="PS51050">
    <property type="entry name" value="ZF_CW"/>
    <property type="match status" value="1"/>
</dbReference>
<comment type="caution">
    <text evidence="7">The sequence shown here is derived from an EMBL/GenBank/DDBJ whole genome shotgun (WGS) entry which is preliminary data.</text>
</comment>
<evidence type="ECO:0000256" key="2">
    <source>
        <dbReference type="ARBA" id="ARBA00022771"/>
    </source>
</evidence>
<dbReference type="InterPro" id="IPR019787">
    <property type="entry name" value="Znf_PHD-finger"/>
</dbReference>
<dbReference type="SMART" id="SM00249">
    <property type="entry name" value="PHD"/>
    <property type="match status" value="1"/>
</dbReference>
<dbReference type="PROSITE" id="PS01359">
    <property type="entry name" value="ZF_PHD_1"/>
    <property type="match status" value="1"/>
</dbReference>
<dbReference type="AlphaFoldDB" id="A0A1E5VAX2"/>
<dbReference type="EMBL" id="LWDX02045751">
    <property type="protein sequence ID" value="OEL22289.1"/>
    <property type="molecule type" value="Genomic_DNA"/>
</dbReference>
<dbReference type="GO" id="GO:0008623">
    <property type="term" value="C:CHRAC"/>
    <property type="evidence" value="ECO:0007669"/>
    <property type="project" value="TreeGrafter"/>
</dbReference>
<dbReference type="PANTHER" id="PTHR46510:SF1">
    <property type="entry name" value="BROMODOMAIN ADJACENT TO ZINC FINGER DOMAIN PROTEIN 1A"/>
    <property type="match status" value="1"/>
</dbReference>
<evidence type="ECO:0000256" key="3">
    <source>
        <dbReference type="ARBA" id="ARBA00022833"/>
    </source>
</evidence>
<gene>
    <name evidence="7" type="ORF">BAE44_0016691</name>
</gene>
<keyword evidence="2 4" id="KW-0863">Zinc-finger</keyword>
<reference evidence="7 8" key="1">
    <citation type="submission" date="2016-09" db="EMBL/GenBank/DDBJ databases">
        <title>The draft genome of Dichanthelium oligosanthes: A C3 panicoid grass species.</title>
        <authorList>
            <person name="Studer A.J."/>
            <person name="Schnable J.C."/>
            <person name="Brutnell T.P."/>
        </authorList>
    </citation>
    <scope>NUCLEOTIDE SEQUENCE [LARGE SCALE GENOMIC DNA]</scope>
    <source>
        <strain evidence="8">cv. Kellogg 1175</strain>
        <tissue evidence="7">Leaf</tissue>
    </source>
</reference>
<feature type="domain" description="PHD-type" evidence="5">
    <location>
        <begin position="255"/>
        <end position="305"/>
    </location>
</feature>
<evidence type="ECO:0000256" key="1">
    <source>
        <dbReference type="ARBA" id="ARBA00022723"/>
    </source>
</evidence>
<dbReference type="PROSITE" id="PS50016">
    <property type="entry name" value="ZF_PHD_2"/>
    <property type="match status" value="1"/>
</dbReference>
<evidence type="ECO:0000259" key="6">
    <source>
        <dbReference type="PROSITE" id="PS51050"/>
    </source>
</evidence>
<dbReference type="GO" id="GO:0003677">
    <property type="term" value="F:DNA binding"/>
    <property type="evidence" value="ECO:0007669"/>
    <property type="project" value="TreeGrafter"/>
</dbReference>
<proteinExistence type="predicted"/>
<dbReference type="GO" id="GO:0006338">
    <property type="term" value="P:chromatin remodeling"/>
    <property type="evidence" value="ECO:0007669"/>
    <property type="project" value="InterPro"/>
</dbReference>
<dbReference type="Gene3D" id="3.30.40.100">
    <property type="match status" value="1"/>
</dbReference>
<dbReference type="FunFam" id="3.30.40.100:FF:000005">
    <property type="entry name" value="uncharacterized protein LOC106759733 isoform X4"/>
    <property type="match status" value="1"/>
</dbReference>
<dbReference type="Proteomes" id="UP000095767">
    <property type="component" value="Unassembled WGS sequence"/>
</dbReference>
<dbReference type="InterPro" id="IPR011124">
    <property type="entry name" value="Znf_CW"/>
</dbReference>
<dbReference type="InterPro" id="IPR047171">
    <property type="entry name" value="BAZ1A"/>
</dbReference>
<dbReference type="InterPro" id="IPR011011">
    <property type="entry name" value="Znf_FYVE_PHD"/>
</dbReference>
<evidence type="ECO:0000256" key="4">
    <source>
        <dbReference type="PROSITE-ProRule" id="PRU00146"/>
    </source>
</evidence>
<keyword evidence="1" id="KW-0479">Metal-binding</keyword>
<accession>A0A1E5VAX2</accession>
<evidence type="ECO:0000259" key="5">
    <source>
        <dbReference type="PROSITE" id="PS50016"/>
    </source>
</evidence>
<dbReference type="GO" id="GO:0000228">
    <property type="term" value="C:nuclear chromosome"/>
    <property type="evidence" value="ECO:0007669"/>
    <property type="project" value="TreeGrafter"/>
</dbReference>
<dbReference type="Pfam" id="PF00628">
    <property type="entry name" value="PHD"/>
    <property type="match status" value="1"/>
</dbReference>
<dbReference type="SUPFAM" id="SSF57903">
    <property type="entry name" value="FYVE/PHD zinc finger"/>
    <property type="match status" value="1"/>
</dbReference>
<dbReference type="GO" id="GO:0031445">
    <property type="term" value="P:regulation of heterochromatin formation"/>
    <property type="evidence" value="ECO:0007669"/>
    <property type="project" value="TreeGrafter"/>
</dbReference>
<dbReference type="InterPro" id="IPR001965">
    <property type="entry name" value="Znf_PHD"/>
</dbReference>
<evidence type="ECO:0000313" key="7">
    <source>
        <dbReference type="EMBL" id="OEL22289.1"/>
    </source>
</evidence>
<dbReference type="OrthoDB" id="787137at2759"/>
<dbReference type="PANTHER" id="PTHR46510">
    <property type="entry name" value="BROMODOMAIN ADJACENT TO ZINC FINGER DOMAIN PROTEIN 1A"/>
    <property type="match status" value="1"/>
</dbReference>
<dbReference type="GO" id="GO:0045740">
    <property type="term" value="P:positive regulation of DNA replication"/>
    <property type="evidence" value="ECO:0007669"/>
    <property type="project" value="TreeGrafter"/>
</dbReference>
<dbReference type="GO" id="GO:0006355">
    <property type="term" value="P:regulation of DNA-templated transcription"/>
    <property type="evidence" value="ECO:0007669"/>
    <property type="project" value="TreeGrafter"/>
</dbReference>
<feature type="domain" description="CW-type" evidence="6">
    <location>
        <begin position="396"/>
        <end position="454"/>
    </location>
</feature>